<dbReference type="OrthoDB" id="232498at2"/>
<dbReference type="PANTHER" id="PTHR31350:SF21">
    <property type="entry name" value="F-BOX ONLY PROTEIN 21"/>
    <property type="match status" value="1"/>
</dbReference>
<dbReference type="PANTHER" id="PTHR31350">
    <property type="entry name" value="SI:DKEY-261L7.2"/>
    <property type="match status" value="1"/>
</dbReference>
<dbReference type="Proteomes" id="UP000197468">
    <property type="component" value="Unassembled WGS sequence"/>
</dbReference>
<name>A0A246J8C1_9BURK</name>
<keyword evidence="4" id="KW-1185">Reference proteome</keyword>
<gene>
    <name evidence="3" type="ORF">CDN99_14805</name>
</gene>
<comment type="similarity">
    <text evidence="1">Belongs to the UPF0162 family.</text>
</comment>
<evidence type="ECO:0000259" key="2">
    <source>
        <dbReference type="Pfam" id="PF13369"/>
    </source>
</evidence>
<dbReference type="Pfam" id="PF13369">
    <property type="entry name" value="Transglut_core2"/>
    <property type="match status" value="1"/>
</dbReference>
<reference evidence="3 4" key="1">
    <citation type="journal article" date="2008" name="Int. J. Syst. Evol. Microbiol.">
        <title>Description of Roseateles aquatilis sp. nov. and Roseateles terrae sp. nov., in the class Betaproteobacteria, and emended description of the genus Roseateles.</title>
        <authorList>
            <person name="Gomila M."/>
            <person name="Bowien B."/>
            <person name="Falsen E."/>
            <person name="Moore E.R."/>
            <person name="Lalucat J."/>
        </authorList>
    </citation>
    <scope>NUCLEOTIDE SEQUENCE [LARGE SCALE GENOMIC DNA]</scope>
    <source>
        <strain evidence="3 4">CCUG 48205</strain>
    </source>
</reference>
<feature type="domain" description="Protein SirB1 N-terminal" evidence="2">
    <location>
        <begin position="47"/>
        <end position="204"/>
    </location>
</feature>
<dbReference type="AlphaFoldDB" id="A0A246J8C1"/>
<dbReference type="InterPro" id="IPR032698">
    <property type="entry name" value="SirB1_N"/>
</dbReference>
<evidence type="ECO:0000313" key="4">
    <source>
        <dbReference type="Proteomes" id="UP000197468"/>
    </source>
</evidence>
<proteinExistence type="inferred from homology"/>
<dbReference type="EMBL" id="NIOF01000006">
    <property type="protein sequence ID" value="OWQ88749.1"/>
    <property type="molecule type" value="Genomic_DNA"/>
</dbReference>
<protein>
    <submittedName>
        <fullName evidence="3">Transglutaminase</fullName>
    </submittedName>
</protein>
<accession>A0A246J8C1</accession>
<sequence>MSSPMQWTVPSALDYFGTLVADDETLNLAEAATAIALDDVPRLDVQQVMAELDRLGERLRQRLPADAPPSHRLRMLNQYFHGELGFAGNVNDYYAVGNSYIHQVLATRRGIPITLAIIFIELASHLGLRVKGVNFPGHFLMKLRLPQGEVVLDPFSGRSLGRGELDEFLSPWRDRAGLAPGEPMPMDNFLGAASPRQILARMLRNLKQIHMEQQDLPRLLAVQRKLVVLLPEDRLERTELEQCLQQIRSGEGGGHGPTTLH</sequence>
<evidence type="ECO:0000313" key="3">
    <source>
        <dbReference type="EMBL" id="OWQ88749.1"/>
    </source>
</evidence>
<comment type="caution">
    <text evidence="3">The sequence shown here is derived from an EMBL/GenBank/DDBJ whole genome shotgun (WGS) entry which is preliminary data.</text>
</comment>
<evidence type="ECO:0000256" key="1">
    <source>
        <dbReference type="ARBA" id="ARBA00007100"/>
    </source>
</evidence>
<organism evidence="3 4">
    <name type="scientific">Roseateles aquatilis</name>
    <dbReference type="NCBI Taxonomy" id="431061"/>
    <lineage>
        <taxon>Bacteria</taxon>
        <taxon>Pseudomonadati</taxon>
        <taxon>Pseudomonadota</taxon>
        <taxon>Betaproteobacteria</taxon>
        <taxon>Burkholderiales</taxon>
        <taxon>Sphaerotilaceae</taxon>
        <taxon>Roseateles</taxon>
    </lineage>
</organism>
<dbReference type="RefSeq" id="WP_088385635.1">
    <property type="nucleotide sequence ID" value="NZ_NIOF01000006.1"/>
</dbReference>